<feature type="transmembrane region" description="Helical" evidence="1">
    <location>
        <begin position="26"/>
        <end position="50"/>
    </location>
</feature>
<dbReference type="Proteomes" id="UP000199114">
    <property type="component" value="Unassembled WGS sequence"/>
</dbReference>
<reference evidence="3" key="1">
    <citation type="submission" date="2016-10" db="EMBL/GenBank/DDBJ databases">
        <authorList>
            <person name="Varghese N."/>
            <person name="Submissions S."/>
        </authorList>
    </citation>
    <scope>NUCLEOTIDE SEQUENCE [LARGE SCALE GENOMIC DNA]</scope>
    <source>
        <strain evidence="3">DSM 25055</strain>
    </source>
</reference>
<keyword evidence="1" id="KW-0812">Transmembrane</keyword>
<keyword evidence="3" id="KW-1185">Reference proteome</keyword>
<proteinExistence type="predicted"/>
<evidence type="ECO:0000313" key="3">
    <source>
        <dbReference type="Proteomes" id="UP000199114"/>
    </source>
</evidence>
<accession>A0A1H9P5M4</accession>
<keyword evidence="1" id="KW-0472">Membrane</keyword>
<dbReference type="RefSeq" id="WP_175480195.1">
    <property type="nucleotide sequence ID" value="NZ_FOFD01000005.1"/>
</dbReference>
<dbReference type="OrthoDB" id="170213at2157"/>
<name>A0A1H9P5M4_9EURY</name>
<evidence type="ECO:0000256" key="1">
    <source>
        <dbReference type="SAM" id="Phobius"/>
    </source>
</evidence>
<gene>
    <name evidence="2" type="ORF">SAMN04489841_3870</name>
</gene>
<sequence length="52" mass="5741">MALDDVLAQFSKFLEGDKITGRQAGLIIFVWMGAVALFGLISYIIVFMIIGF</sequence>
<dbReference type="EMBL" id="FOFD01000005">
    <property type="protein sequence ID" value="SER43546.1"/>
    <property type="molecule type" value="Genomic_DNA"/>
</dbReference>
<protein>
    <submittedName>
        <fullName evidence="2">Uncharacterized protein</fullName>
    </submittedName>
</protein>
<organism evidence="2 3">
    <name type="scientific">Natrinema salaciae</name>
    <dbReference type="NCBI Taxonomy" id="1186196"/>
    <lineage>
        <taxon>Archaea</taxon>
        <taxon>Methanobacteriati</taxon>
        <taxon>Methanobacteriota</taxon>
        <taxon>Stenosarchaea group</taxon>
        <taxon>Halobacteria</taxon>
        <taxon>Halobacteriales</taxon>
        <taxon>Natrialbaceae</taxon>
        <taxon>Natrinema</taxon>
    </lineage>
</organism>
<evidence type="ECO:0000313" key="2">
    <source>
        <dbReference type="EMBL" id="SER43546.1"/>
    </source>
</evidence>
<keyword evidence="1" id="KW-1133">Transmembrane helix</keyword>
<dbReference type="AlphaFoldDB" id="A0A1H9P5M4"/>